<accession>A0AB39CE73</accession>
<reference evidence="1" key="1">
    <citation type="submission" date="2024-07" db="EMBL/GenBank/DDBJ databases">
        <authorList>
            <person name="Bringhurst R.M."/>
            <person name="Homer T.E."/>
        </authorList>
    </citation>
    <scope>NUCLEOTIDE SEQUENCE</scope>
</reference>
<evidence type="ECO:0000313" key="1">
    <source>
        <dbReference type="EMBL" id="XDJ15217.1"/>
    </source>
</evidence>
<dbReference type="EMBL" id="PQ015379">
    <property type="protein sequence ID" value="XDJ15217.1"/>
    <property type="molecule type" value="Genomic_DNA"/>
</dbReference>
<protein>
    <submittedName>
        <fullName evidence="1">Uncharacterized protein</fullName>
    </submittedName>
</protein>
<proteinExistence type="predicted"/>
<sequence length="93" mass="10696">MILEFFRKLFGMRNYEEDFQAGVAYAQEQLRLYRGNLLDYHRLWAECDSGGVEPSGFDAGMRQVLSMQNIPHPLDPPEKNNAAFHDCLCGRKA</sequence>
<organism evidence="1">
    <name type="scientific">Pseudomonas phage HRDY3</name>
    <dbReference type="NCBI Taxonomy" id="3236930"/>
    <lineage>
        <taxon>Viruses</taxon>
    </lineage>
</organism>
<name>A0AB39CE73_9VIRU</name>